<organism evidence="2 3">
    <name type="scientific">Theileria parva</name>
    <name type="common">East coast fever infection agent</name>
    <dbReference type="NCBI Taxonomy" id="5875"/>
    <lineage>
        <taxon>Eukaryota</taxon>
        <taxon>Sar</taxon>
        <taxon>Alveolata</taxon>
        <taxon>Apicomplexa</taxon>
        <taxon>Aconoidasida</taxon>
        <taxon>Piroplasmida</taxon>
        <taxon>Theileriidae</taxon>
        <taxon>Theileria</taxon>
    </lineage>
</organism>
<evidence type="ECO:0000313" key="3">
    <source>
        <dbReference type="Proteomes" id="UP000001949"/>
    </source>
</evidence>
<evidence type="ECO:0000256" key="1">
    <source>
        <dbReference type="SAM" id="MobiDB-lite"/>
    </source>
</evidence>
<dbReference type="Proteomes" id="UP000001949">
    <property type="component" value="Unassembled WGS sequence"/>
</dbReference>
<feature type="compositionally biased region" description="Basic and acidic residues" evidence="1">
    <location>
        <begin position="65"/>
        <end position="75"/>
    </location>
</feature>
<sequence>MFKIANGRVNEAEVNKKTDVKNKSEPKPKETKGAKQSTGESKKKLEQDKNNIILKKPWNSSIKIDNMDKQEETSIKKKTAKKGNSSTKEKESKLNRVNSIKIKSDKGQNNSTNKGKTATTKENGGNSRNFEDENEDIYVSYSLKGYLKIKSNNKVEICDRYYTRCSEKCDGSKYVCIMDESDECEEETWCNCCEDCGRVDDDYYIEQNEYNCCSCLSRCKCIG</sequence>
<dbReference type="KEGG" id="tpv:TP04_0701"/>
<feature type="compositionally biased region" description="Basic and acidic residues" evidence="1">
    <location>
        <begin position="40"/>
        <end position="49"/>
    </location>
</feature>
<feature type="region of interest" description="Disordered" evidence="1">
    <location>
        <begin position="1"/>
        <end position="129"/>
    </location>
</feature>
<evidence type="ECO:0000313" key="2">
    <source>
        <dbReference type="EMBL" id="EAN32054.1"/>
    </source>
</evidence>
<comment type="caution">
    <text evidence="2">The sequence shown here is derived from an EMBL/GenBank/DDBJ whole genome shotgun (WGS) entry which is preliminary data.</text>
</comment>
<dbReference type="VEuPathDB" id="PiroplasmaDB:TpMuguga_04g00701"/>
<dbReference type="EMBL" id="AAGK01000004">
    <property type="protein sequence ID" value="EAN32054.1"/>
    <property type="molecule type" value="Genomic_DNA"/>
</dbReference>
<reference evidence="2 3" key="1">
    <citation type="journal article" date="2005" name="Science">
        <title>Genome sequence of Theileria parva, a bovine pathogen that transforms lymphocytes.</title>
        <authorList>
            <person name="Gardner M.J."/>
            <person name="Bishop R."/>
            <person name="Shah T."/>
            <person name="de Villiers E.P."/>
            <person name="Carlton J.M."/>
            <person name="Hall N."/>
            <person name="Ren Q."/>
            <person name="Paulsen I.T."/>
            <person name="Pain A."/>
            <person name="Berriman M."/>
            <person name="Wilson R.J.M."/>
            <person name="Sato S."/>
            <person name="Ralph S.A."/>
            <person name="Mann D.J."/>
            <person name="Xiong Z."/>
            <person name="Shallom S.J."/>
            <person name="Weidman J."/>
            <person name="Jiang L."/>
            <person name="Lynn J."/>
            <person name="Weaver B."/>
            <person name="Shoaibi A."/>
            <person name="Domingo A.R."/>
            <person name="Wasawo D."/>
            <person name="Crabtree J."/>
            <person name="Wortman J.R."/>
            <person name="Haas B."/>
            <person name="Angiuoli S.V."/>
            <person name="Creasy T.H."/>
            <person name="Lu C."/>
            <person name="Suh B."/>
            <person name="Silva J.C."/>
            <person name="Utterback T.R."/>
            <person name="Feldblyum T.V."/>
            <person name="Pertea M."/>
            <person name="Allen J."/>
            <person name="Nierman W.C."/>
            <person name="Taracha E.L.N."/>
            <person name="Salzberg S.L."/>
            <person name="White O.R."/>
            <person name="Fitzhugh H.A."/>
            <person name="Morzaria S."/>
            <person name="Venter J.C."/>
            <person name="Fraser C.M."/>
            <person name="Nene V."/>
        </authorList>
    </citation>
    <scope>NUCLEOTIDE SEQUENCE [LARGE SCALE GENOMIC DNA]</scope>
    <source>
        <strain evidence="2 3">Muguga</strain>
    </source>
</reference>
<dbReference type="OMA" id="IYVSYSL"/>
<feature type="compositionally biased region" description="Polar residues" evidence="1">
    <location>
        <begin position="107"/>
        <end position="128"/>
    </location>
</feature>
<dbReference type="eggNOG" id="ENOG502TNCU">
    <property type="taxonomic scope" value="Eukaryota"/>
</dbReference>
<accession>Q4N1N1</accession>
<dbReference type="AlphaFoldDB" id="Q4N1N1"/>
<dbReference type="GeneID" id="3500926"/>
<keyword evidence="3" id="KW-1185">Reference proteome</keyword>
<gene>
    <name evidence="2" type="ordered locus">TP04_0701</name>
</gene>
<proteinExistence type="predicted"/>
<name>Q4N1N1_THEPA</name>
<feature type="compositionally biased region" description="Basic and acidic residues" evidence="1">
    <location>
        <begin position="10"/>
        <end position="33"/>
    </location>
</feature>
<protein>
    <submittedName>
        <fullName evidence="2">Uncharacterized protein</fullName>
    </submittedName>
</protein>
<dbReference type="InParanoid" id="Q4N1N1"/>
<dbReference type="RefSeq" id="XP_764337.1">
    <property type="nucleotide sequence ID" value="XM_759244.1"/>
</dbReference>